<sequence length="114" mass="13781">MKNLLGNLLKQKYNAGEFNSQGLLTTVVIKQYLQHIYDHPLFHLNYESYKIISLGYLLILQEGQWFSFSLYFNFIFRLSYLLQIVTFLLEKLNILDIFMWNSDMKHHKRYDECC</sequence>
<protein>
    <submittedName>
        <fullName evidence="1">CLUMA_CG010571, isoform A</fullName>
    </submittedName>
</protein>
<organism evidence="1 2">
    <name type="scientific">Clunio marinus</name>
    <dbReference type="NCBI Taxonomy" id="568069"/>
    <lineage>
        <taxon>Eukaryota</taxon>
        <taxon>Metazoa</taxon>
        <taxon>Ecdysozoa</taxon>
        <taxon>Arthropoda</taxon>
        <taxon>Hexapoda</taxon>
        <taxon>Insecta</taxon>
        <taxon>Pterygota</taxon>
        <taxon>Neoptera</taxon>
        <taxon>Endopterygota</taxon>
        <taxon>Diptera</taxon>
        <taxon>Nematocera</taxon>
        <taxon>Chironomoidea</taxon>
        <taxon>Chironomidae</taxon>
        <taxon>Clunio</taxon>
    </lineage>
</organism>
<dbReference type="AlphaFoldDB" id="A0A1J1IDU8"/>
<evidence type="ECO:0000313" key="1">
    <source>
        <dbReference type="EMBL" id="CRK97174.1"/>
    </source>
</evidence>
<reference evidence="1 2" key="1">
    <citation type="submission" date="2015-04" db="EMBL/GenBank/DDBJ databases">
        <authorList>
            <person name="Syromyatnikov M.Y."/>
            <person name="Popov V.N."/>
        </authorList>
    </citation>
    <scope>NUCLEOTIDE SEQUENCE [LARGE SCALE GENOMIC DNA]</scope>
</reference>
<dbReference type="Proteomes" id="UP000183832">
    <property type="component" value="Unassembled WGS sequence"/>
</dbReference>
<dbReference type="EMBL" id="CVRI01000047">
    <property type="protein sequence ID" value="CRK97174.1"/>
    <property type="molecule type" value="Genomic_DNA"/>
</dbReference>
<keyword evidence="2" id="KW-1185">Reference proteome</keyword>
<accession>A0A1J1IDU8</accession>
<proteinExistence type="predicted"/>
<evidence type="ECO:0000313" key="2">
    <source>
        <dbReference type="Proteomes" id="UP000183832"/>
    </source>
</evidence>
<gene>
    <name evidence="1" type="ORF">CLUMA_CG010571</name>
</gene>
<name>A0A1J1IDU8_9DIPT</name>